<accession>A0A183F4H4</accession>
<dbReference type="Proteomes" id="UP000050761">
    <property type="component" value="Unassembled WGS sequence"/>
</dbReference>
<protein>
    <submittedName>
        <fullName evidence="3">Reverse transcriptase domain-containing protein</fullName>
    </submittedName>
</protein>
<evidence type="ECO:0000313" key="3">
    <source>
        <dbReference type="WBParaSite" id="HPBE_0000106601-mRNA-1"/>
    </source>
</evidence>
<accession>A0A3P7TC00</accession>
<gene>
    <name evidence="1" type="ORF">HPBE_LOCUS1068</name>
</gene>
<keyword evidence="2" id="KW-1185">Reference proteome</keyword>
<dbReference type="EMBL" id="UZAH01001034">
    <property type="protein sequence ID" value="VDO19450.1"/>
    <property type="molecule type" value="Genomic_DNA"/>
</dbReference>
<proteinExistence type="predicted"/>
<reference evidence="1 2" key="1">
    <citation type="submission" date="2018-11" db="EMBL/GenBank/DDBJ databases">
        <authorList>
            <consortium name="Pathogen Informatics"/>
        </authorList>
    </citation>
    <scope>NUCLEOTIDE SEQUENCE [LARGE SCALE GENOMIC DNA]</scope>
</reference>
<evidence type="ECO:0000313" key="2">
    <source>
        <dbReference type="Proteomes" id="UP000050761"/>
    </source>
</evidence>
<sequence length="99" mass="11254">MVIKIRKPPKEIYSNRNPAGWGTRHAKKTATPLQFAAREHWNAAKDLHFGYETEQQPDGPNMRDVVSGVRKRVAVVVVVVDMLLEKEEMKRKSLNEAAS</sequence>
<dbReference type="AlphaFoldDB" id="A0A183F4H4"/>
<reference evidence="3" key="2">
    <citation type="submission" date="2019-09" db="UniProtKB">
        <authorList>
            <consortium name="WormBaseParasite"/>
        </authorList>
    </citation>
    <scope>IDENTIFICATION</scope>
</reference>
<evidence type="ECO:0000313" key="1">
    <source>
        <dbReference type="EMBL" id="VDO19450.1"/>
    </source>
</evidence>
<organism evidence="2 3">
    <name type="scientific">Heligmosomoides polygyrus</name>
    <name type="common">Parasitic roundworm</name>
    <dbReference type="NCBI Taxonomy" id="6339"/>
    <lineage>
        <taxon>Eukaryota</taxon>
        <taxon>Metazoa</taxon>
        <taxon>Ecdysozoa</taxon>
        <taxon>Nematoda</taxon>
        <taxon>Chromadorea</taxon>
        <taxon>Rhabditida</taxon>
        <taxon>Rhabditina</taxon>
        <taxon>Rhabditomorpha</taxon>
        <taxon>Strongyloidea</taxon>
        <taxon>Heligmosomidae</taxon>
        <taxon>Heligmosomoides</taxon>
    </lineage>
</organism>
<dbReference type="WBParaSite" id="HPBE_0000106601-mRNA-1">
    <property type="protein sequence ID" value="HPBE_0000106601-mRNA-1"/>
    <property type="gene ID" value="HPBE_0000106601"/>
</dbReference>
<name>A0A183F4H4_HELPZ</name>